<keyword evidence="2" id="KW-1185">Reference proteome</keyword>
<sequence length="96" mass="9922">MSGGSCPDCGGSGEDRTLPGYVLRCGRCSGRGTDQPPGNVTTTPTEPPPVWEDRCWADPRLAGISCRICLDQRSVANVRGGVLATLPCPACTATGD</sequence>
<protein>
    <submittedName>
        <fullName evidence="1">Uncharacterized protein</fullName>
    </submittedName>
</protein>
<evidence type="ECO:0000313" key="1">
    <source>
        <dbReference type="EMBL" id="PZG55348.1"/>
    </source>
</evidence>
<evidence type="ECO:0000313" key="2">
    <source>
        <dbReference type="Proteomes" id="UP000248544"/>
    </source>
</evidence>
<proteinExistence type="predicted"/>
<dbReference type="AlphaFoldDB" id="A0A2W2I011"/>
<dbReference type="EMBL" id="POUA01000015">
    <property type="protein sequence ID" value="PZG55348.1"/>
    <property type="molecule type" value="Genomic_DNA"/>
</dbReference>
<dbReference type="Proteomes" id="UP000248544">
    <property type="component" value="Unassembled WGS sequence"/>
</dbReference>
<gene>
    <name evidence="1" type="ORF">C1I98_03615</name>
</gene>
<reference evidence="1 2" key="1">
    <citation type="submission" date="2018-01" db="EMBL/GenBank/DDBJ databases">
        <title>Draft genome sequence of Sphaerisporangium sp. 7K107.</title>
        <authorList>
            <person name="Sahin N."/>
            <person name="Saygin H."/>
            <person name="Ay H."/>
        </authorList>
    </citation>
    <scope>NUCLEOTIDE SEQUENCE [LARGE SCALE GENOMIC DNA]</scope>
    <source>
        <strain evidence="1 2">7K107</strain>
    </source>
</reference>
<comment type="caution">
    <text evidence="1">The sequence shown here is derived from an EMBL/GenBank/DDBJ whole genome shotgun (WGS) entry which is preliminary data.</text>
</comment>
<organism evidence="1 2">
    <name type="scientific">Spongiactinospora gelatinilytica</name>
    <dbReference type="NCBI Taxonomy" id="2666298"/>
    <lineage>
        <taxon>Bacteria</taxon>
        <taxon>Bacillati</taxon>
        <taxon>Actinomycetota</taxon>
        <taxon>Actinomycetes</taxon>
        <taxon>Streptosporangiales</taxon>
        <taxon>Streptosporangiaceae</taxon>
        <taxon>Spongiactinospora</taxon>
    </lineage>
</organism>
<name>A0A2W2I011_9ACTN</name>
<dbReference type="RefSeq" id="WP_111165628.1">
    <property type="nucleotide sequence ID" value="NZ_POUA01000015.1"/>
</dbReference>
<accession>A0A2W2I011</accession>